<organism evidence="1 2">
    <name type="scientific">Xanthomonas oryzae pv. oryzicola (strain BLS256)</name>
    <dbReference type="NCBI Taxonomy" id="383407"/>
    <lineage>
        <taxon>Bacteria</taxon>
        <taxon>Pseudomonadati</taxon>
        <taxon>Pseudomonadota</taxon>
        <taxon>Gammaproteobacteria</taxon>
        <taxon>Lysobacterales</taxon>
        <taxon>Lysobacteraceae</taxon>
        <taxon>Xanthomonas</taxon>
    </lineage>
</organism>
<reference evidence="1 2" key="1">
    <citation type="journal article" date="2011" name="J. Bacteriol.">
        <title>Two new complete genome sequences offer insight into host and tissue specificity of plant pathogenic Xanthomonas spp.</title>
        <authorList>
            <person name="Bogdanove A.J."/>
            <person name="Koebnik R."/>
            <person name="Lu H."/>
            <person name="Furutani A."/>
            <person name="Angiuoli S.V."/>
            <person name="Patil P.B."/>
            <person name="Van Sluys M.A."/>
            <person name="Ryan R.P."/>
            <person name="Meyer D.F."/>
            <person name="Han S.W."/>
            <person name="Aparna G."/>
            <person name="Rajaram M."/>
            <person name="Delcher A.L."/>
            <person name="Phillippy A.M."/>
            <person name="Puiu D."/>
            <person name="Schatz M.C."/>
            <person name="Shumway M."/>
            <person name="Sommer D.D."/>
            <person name="Trapnell C."/>
            <person name="Benahmed F."/>
            <person name="Dimitrov G."/>
            <person name="Madupu R."/>
            <person name="Radune D."/>
            <person name="Sullivan S."/>
            <person name="Jha G."/>
            <person name="Ishihara H."/>
            <person name="Lee S.W."/>
            <person name="Pandey A."/>
            <person name="Sharma V."/>
            <person name="Sriariyanun M."/>
            <person name="Szurek B."/>
            <person name="Vera-Cruz C.M."/>
            <person name="Dorman K.S."/>
            <person name="Ronald P.C."/>
            <person name="Verdier V."/>
            <person name="Dow J.M."/>
            <person name="Sonti R.V."/>
            <person name="Tsuge S."/>
            <person name="Brendel V.P."/>
            <person name="Rabinowicz P.D."/>
            <person name="Leach J.E."/>
            <person name="White F.F."/>
            <person name="Salzberg S.L."/>
        </authorList>
    </citation>
    <scope>NUCLEOTIDE SEQUENCE [LARGE SCALE GENOMIC DNA]</scope>
    <source>
        <strain evidence="1 2">BLS256</strain>
    </source>
</reference>
<accession>G7THJ2</accession>
<name>G7THJ2_XANOB</name>
<sequence length="55" mass="5778">MSSACASLDPITVHALAAALRTRMQSVCMPLALYLAHAPARLLPAMAWRCVGTPA</sequence>
<evidence type="ECO:0000313" key="2">
    <source>
        <dbReference type="Proteomes" id="UP000008851"/>
    </source>
</evidence>
<dbReference type="AlphaFoldDB" id="G7THJ2"/>
<dbReference type="Proteomes" id="UP000008851">
    <property type="component" value="Chromosome"/>
</dbReference>
<dbReference type="EMBL" id="CP003057">
    <property type="protein sequence ID" value="AEQ96776.1"/>
    <property type="molecule type" value="Genomic_DNA"/>
</dbReference>
<gene>
    <name evidence="1" type="ORF">XOC_2667</name>
</gene>
<dbReference type="KEGG" id="xor:XOC_2667"/>
<dbReference type="HOGENOM" id="CLU_3031397_0_0_6"/>
<protein>
    <submittedName>
        <fullName evidence="1">Wbscr20c protein</fullName>
    </submittedName>
</protein>
<proteinExistence type="predicted"/>
<evidence type="ECO:0000313" key="1">
    <source>
        <dbReference type="EMBL" id="AEQ96776.1"/>
    </source>
</evidence>